<organism evidence="2 3">
    <name type="scientific">Aspergillus sclerotioniger CBS 115572</name>
    <dbReference type="NCBI Taxonomy" id="1450535"/>
    <lineage>
        <taxon>Eukaryota</taxon>
        <taxon>Fungi</taxon>
        <taxon>Dikarya</taxon>
        <taxon>Ascomycota</taxon>
        <taxon>Pezizomycotina</taxon>
        <taxon>Eurotiomycetes</taxon>
        <taxon>Eurotiomycetidae</taxon>
        <taxon>Eurotiales</taxon>
        <taxon>Aspergillaceae</taxon>
        <taxon>Aspergillus</taxon>
        <taxon>Aspergillus subgen. Circumdati</taxon>
    </lineage>
</organism>
<dbReference type="Proteomes" id="UP000246702">
    <property type="component" value="Unassembled WGS sequence"/>
</dbReference>
<dbReference type="RefSeq" id="XP_025470812.1">
    <property type="nucleotide sequence ID" value="XM_025606882.1"/>
</dbReference>
<evidence type="ECO:0000313" key="2">
    <source>
        <dbReference type="EMBL" id="PWY94051.1"/>
    </source>
</evidence>
<dbReference type="GeneID" id="37109025"/>
<feature type="compositionally biased region" description="Basic residues" evidence="1">
    <location>
        <begin position="9"/>
        <end position="21"/>
    </location>
</feature>
<name>A0A317X787_9EURO</name>
<accession>A0A317X787</accession>
<dbReference type="EMBL" id="MSFK01000005">
    <property type="protein sequence ID" value="PWY94051.1"/>
    <property type="molecule type" value="Genomic_DNA"/>
</dbReference>
<evidence type="ECO:0000256" key="1">
    <source>
        <dbReference type="SAM" id="MobiDB-lite"/>
    </source>
</evidence>
<keyword evidence="3" id="KW-1185">Reference proteome</keyword>
<proteinExistence type="predicted"/>
<evidence type="ECO:0000313" key="3">
    <source>
        <dbReference type="Proteomes" id="UP000246702"/>
    </source>
</evidence>
<feature type="compositionally biased region" description="Basic and acidic residues" evidence="1">
    <location>
        <begin position="51"/>
        <end position="60"/>
    </location>
</feature>
<dbReference type="AlphaFoldDB" id="A0A317X787"/>
<comment type="caution">
    <text evidence="2">The sequence shown here is derived from an EMBL/GenBank/DDBJ whole genome shotgun (WGS) entry which is preliminary data.</text>
</comment>
<protein>
    <submittedName>
        <fullName evidence="2">Uncharacterized protein</fullName>
    </submittedName>
</protein>
<feature type="region of interest" description="Disordered" evidence="1">
    <location>
        <begin position="1"/>
        <end position="22"/>
    </location>
</feature>
<reference evidence="2 3" key="1">
    <citation type="submission" date="2016-12" db="EMBL/GenBank/DDBJ databases">
        <title>The genomes of Aspergillus section Nigri reveals drivers in fungal speciation.</title>
        <authorList>
            <consortium name="DOE Joint Genome Institute"/>
            <person name="Vesth T.C."/>
            <person name="Nybo J."/>
            <person name="Theobald S."/>
            <person name="Brandl J."/>
            <person name="Frisvad J.C."/>
            <person name="Nielsen K.F."/>
            <person name="Lyhne E.K."/>
            <person name="Kogle M.E."/>
            <person name="Kuo A."/>
            <person name="Riley R."/>
            <person name="Clum A."/>
            <person name="Nolan M."/>
            <person name="Lipzen A."/>
            <person name="Salamov A."/>
            <person name="Henrissat B."/>
            <person name="Wiebenga A."/>
            <person name="De Vries R.P."/>
            <person name="Grigoriev I.V."/>
            <person name="Mortensen U.H."/>
            <person name="Andersen M.R."/>
            <person name="Baker S.E."/>
        </authorList>
    </citation>
    <scope>NUCLEOTIDE SEQUENCE [LARGE SCALE GENOMIC DNA]</scope>
    <source>
        <strain evidence="2 3">CBS 115572</strain>
    </source>
</reference>
<gene>
    <name evidence="2" type="ORF">BO94DRAFT_317917</name>
</gene>
<sequence>MAIMPDSSHHHHHHHHHHHYHLRENSREVFHWARTGLPITPWQESFPSSDLARHPGHEQYSEASGNVAGEDDKEWMTCSIDRPSATSL</sequence>
<feature type="region of interest" description="Disordered" evidence="1">
    <location>
        <begin position="45"/>
        <end position="74"/>
    </location>
</feature>